<evidence type="ECO:0000256" key="6">
    <source>
        <dbReference type="ARBA" id="ARBA00023136"/>
    </source>
</evidence>
<evidence type="ECO:0000256" key="1">
    <source>
        <dbReference type="ARBA" id="ARBA00004651"/>
    </source>
</evidence>
<dbReference type="InterPro" id="IPR007182">
    <property type="entry name" value="MnhB"/>
</dbReference>
<feature type="transmembrane region" description="Helical" evidence="7">
    <location>
        <begin position="210"/>
        <end position="236"/>
    </location>
</feature>
<proteinExistence type="inferred from homology"/>
<evidence type="ECO:0000313" key="9">
    <source>
        <dbReference type="EMBL" id="MBB6481421.1"/>
    </source>
</evidence>
<evidence type="ECO:0000256" key="3">
    <source>
        <dbReference type="ARBA" id="ARBA00022475"/>
    </source>
</evidence>
<dbReference type="PANTHER" id="PTHR33932:SF4">
    <property type="entry name" value="NA(+)_H(+) ANTIPORTER SUBUNIT B"/>
    <property type="match status" value="1"/>
</dbReference>
<keyword evidence="5 7" id="KW-1133">Transmembrane helix</keyword>
<evidence type="ECO:0000259" key="8">
    <source>
        <dbReference type="Pfam" id="PF04039"/>
    </source>
</evidence>
<gene>
    <name evidence="9" type="ORF">HNR50_003101</name>
</gene>
<evidence type="ECO:0000256" key="4">
    <source>
        <dbReference type="ARBA" id="ARBA00022692"/>
    </source>
</evidence>
<feature type="transmembrane region" description="Helical" evidence="7">
    <location>
        <begin position="139"/>
        <end position="156"/>
    </location>
</feature>
<dbReference type="Proteomes" id="UP000587760">
    <property type="component" value="Unassembled WGS sequence"/>
</dbReference>
<feature type="transmembrane region" description="Helical" evidence="7">
    <location>
        <begin position="177"/>
        <end position="198"/>
    </location>
</feature>
<comment type="caution">
    <text evidence="9">The sequence shown here is derived from an EMBL/GenBank/DDBJ whole genome shotgun (WGS) entry which is preliminary data.</text>
</comment>
<dbReference type="EMBL" id="JACHGJ010000006">
    <property type="protein sequence ID" value="MBB6481421.1"/>
    <property type="molecule type" value="Genomic_DNA"/>
</dbReference>
<keyword evidence="10" id="KW-1185">Reference proteome</keyword>
<dbReference type="PANTHER" id="PTHR33932">
    <property type="entry name" value="NA(+)/H(+) ANTIPORTER SUBUNIT B"/>
    <property type="match status" value="1"/>
</dbReference>
<comment type="subcellular location">
    <subcellularLocation>
        <location evidence="1">Cell membrane</location>
        <topology evidence="1">Multi-pass membrane protein</topology>
    </subcellularLocation>
</comment>
<dbReference type="GO" id="GO:0005886">
    <property type="term" value="C:plasma membrane"/>
    <property type="evidence" value="ECO:0007669"/>
    <property type="project" value="UniProtKB-SubCell"/>
</dbReference>
<sequence length="239" mass="25211">MKKSAVGSVFALLLISAVVLPVFLSSYQWPGTARDHLELKGVEESGATNLVSAIYLGYRAYDTLGETIVLLVAVTGTIGILKKAGAVIEDRHSFALPGEMRRANYMRTHLLEAVTSKLGPIVLLFGFYVMLYGHLSPGGGFQGGVVVASGIVFLALGSSGNASSALIRQDILGRIEAVAFLMLLILSISGIFTGEGFLDNPLKHYSSLPAAFIIVLNIIIGLKVGAGIGVMCIIMLGKE</sequence>
<organism evidence="9 10">
    <name type="scientific">Spirochaeta isovalerica</name>
    <dbReference type="NCBI Taxonomy" id="150"/>
    <lineage>
        <taxon>Bacteria</taxon>
        <taxon>Pseudomonadati</taxon>
        <taxon>Spirochaetota</taxon>
        <taxon>Spirochaetia</taxon>
        <taxon>Spirochaetales</taxon>
        <taxon>Spirochaetaceae</taxon>
        <taxon>Spirochaeta</taxon>
    </lineage>
</organism>
<keyword evidence="6 7" id="KW-0472">Membrane</keyword>
<evidence type="ECO:0000256" key="7">
    <source>
        <dbReference type="SAM" id="Phobius"/>
    </source>
</evidence>
<dbReference type="InterPro" id="IPR050622">
    <property type="entry name" value="CPA3_antiporter_subunitB"/>
</dbReference>
<feature type="transmembrane region" description="Helical" evidence="7">
    <location>
        <begin position="68"/>
        <end position="88"/>
    </location>
</feature>
<dbReference type="RefSeq" id="WP_184747669.1">
    <property type="nucleotide sequence ID" value="NZ_JACHGJ010000006.1"/>
</dbReference>
<evidence type="ECO:0000256" key="2">
    <source>
        <dbReference type="ARBA" id="ARBA00009425"/>
    </source>
</evidence>
<dbReference type="Pfam" id="PF04039">
    <property type="entry name" value="MnhB"/>
    <property type="match status" value="1"/>
</dbReference>
<keyword evidence="4 7" id="KW-0812">Transmembrane</keyword>
<accession>A0A841RDF9</accession>
<comment type="similarity">
    <text evidence="2">Belongs to the CPA3 antiporters (TC 2.A.63) subunit B family.</text>
</comment>
<dbReference type="AlphaFoldDB" id="A0A841RDF9"/>
<feature type="domain" description="Na+/H+ antiporter MnhB subunit-related protein" evidence="8">
    <location>
        <begin position="111"/>
        <end position="228"/>
    </location>
</feature>
<feature type="transmembrane region" description="Helical" evidence="7">
    <location>
        <begin position="109"/>
        <end position="133"/>
    </location>
</feature>
<name>A0A841RDF9_9SPIO</name>
<reference evidence="9 10" key="1">
    <citation type="submission" date="2020-08" db="EMBL/GenBank/DDBJ databases">
        <title>Genomic Encyclopedia of Type Strains, Phase IV (KMG-IV): sequencing the most valuable type-strain genomes for metagenomic binning, comparative biology and taxonomic classification.</title>
        <authorList>
            <person name="Goeker M."/>
        </authorList>
    </citation>
    <scope>NUCLEOTIDE SEQUENCE [LARGE SCALE GENOMIC DNA]</scope>
    <source>
        <strain evidence="9 10">DSM 2461</strain>
    </source>
</reference>
<keyword evidence="3" id="KW-1003">Cell membrane</keyword>
<evidence type="ECO:0000256" key="5">
    <source>
        <dbReference type="ARBA" id="ARBA00022989"/>
    </source>
</evidence>
<protein>
    <submittedName>
        <fullName evidence="9">Multicomponent Na+:H+ antiporter subunit B</fullName>
    </submittedName>
</protein>
<evidence type="ECO:0000313" key="10">
    <source>
        <dbReference type="Proteomes" id="UP000587760"/>
    </source>
</evidence>